<dbReference type="Proteomes" id="UP000245379">
    <property type="component" value="Unassembled WGS sequence"/>
</dbReference>
<comment type="caution">
    <text evidence="2">The sequence shown here is derived from an EMBL/GenBank/DDBJ whole genome shotgun (WGS) entry which is preliminary data.</text>
</comment>
<proteinExistence type="predicted"/>
<dbReference type="InterPro" id="IPR019734">
    <property type="entry name" value="TPR_rpt"/>
</dbReference>
<feature type="repeat" description="TPR" evidence="1">
    <location>
        <begin position="102"/>
        <end position="135"/>
    </location>
</feature>
<dbReference type="AlphaFoldDB" id="A0A317EI82"/>
<evidence type="ECO:0000313" key="3">
    <source>
        <dbReference type="Proteomes" id="UP000245379"/>
    </source>
</evidence>
<evidence type="ECO:0000256" key="1">
    <source>
        <dbReference type="PROSITE-ProRule" id="PRU00339"/>
    </source>
</evidence>
<organism evidence="2 3">
    <name type="scientific">Pedobacter yonginense</name>
    <dbReference type="NCBI Taxonomy" id="651869"/>
    <lineage>
        <taxon>Bacteria</taxon>
        <taxon>Pseudomonadati</taxon>
        <taxon>Bacteroidota</taxon>
        <taxon>Sphingobacteriia</taxon>
        <taxon>Sphingobacteriales</taxon>
        <taxon>Sphingobacteriaceae</taxon>
        <taxon>Pedobacter</taxon>
    </lineage>
</organism>
<gene>
    <name evidence="2" type="ORF">DHW03_17235</name>
</gene>
<reference evidence="2 3" key="1">
    <citation type="submission" date="2018-05" db="EMBL/GenBank/DDBJ databases">
        <title>Pedobacter paludis sp. nov., isolated from wetland soil.</title>
        <authorList>
            <person name="Zhang Y."/>
            <person name="Wang G."/>
        </authorList>
    </citation>
    <scope>NUCLEOTIDE SEQUENCE [LARGE SCALE GENOMIC DNA]</scope>
    <source>
        <strain evidence="2 3">KCTC22721</strain>
    </source>
</reference>
<dbReference type="PROSITE" id="PS50005">
    <property type="entry name" value="TPR"/>
    <property type="match status" value="2"/>
</dbReference>
<dbReference type="InterPro" id="IPR011990">
    <property type="entry name" value="TPR-like_helical_dom_sf"/>
</dbReference>
<evidence type="ECO:0000313" key="2">
    <source>
        <dbReference type="EMBL" id="PWS26520.1"/>
    </source>
</evidence>
<name>A0A317EI82_9SPHI</name>
<keyword evidence="3" id="KW-1185">Reference proteome</keyword>
<dbReference type="SUPFAM" id="SSF48452">
    <property type="entry name" value="TPR-like"/>
    <property type="match status" value="1"/>
</dbReference>
<feature type="repeat" description="TPR" evidence="1">
    <location>
        <begin position="68"/>
        <end position="101"/>
    </location>
</feature>
<protein>
    <submittedName>
        <fullName evidence="2">Uncharacterized protein</fullName>
    </submittedName>
</protein>
<accession>A0A317EI82</accession>
<keyword evidence="1" id="KW-0802">TPR repeat</keyword>
<sequence length="225" mass="25766">MTLLFLVVSFLSFGQQQGNYSDWKIQSKSEIRLLPKYGNVIKSEAQKKADQELIETYLTQQGTHRKASDMLVSLGFKYLYQGDLKTAMFRFNQAWLLDPTNENSFWGFGAIYATFGDNTLALKQYDEGLVLNPKSTNILTDKATIFLAKYADSNKDKDFNDGVKLLQQSYSINPKYANTLFKLSTAYYVKKNCVNALRYYRECKNVDSRLITKEYSDAITALCKS</sequence>
<dbReference type="Gene3D" id="1.25.40.10">
    <property type="entry name" value="Tetratricopeptide repeat domain"/>
    <property type="match status" value="1"/>
</dbReference>
<dbReference type="EMBL" id="QGNZ01000004">
    <property type="protein sequence ID" value="PWS26520.1"/>
    <property type="molecule type" value="Genomic_DNA"/>
</dbReference>
<dbReference type="SMART" id="SM00028">
    <property type="entry name" value="TPR"/>
    <property type="match status" value="3"/>
</dbReference>